<dbReference type="SMART" id="SM00320">
    <property type="entry name" value="WD40"/>
    <property type="match status" value="4"/>
</dbReference>
<feature type="domain" description="BEACH-type PH" evidence="5">
    <location>
        <begin position="2736"/>
        <end position="2845"/>
    </location>
</feature>
<dbReference type="PANTHER" id="PTHR13743">
    <property type="entry name" value="BEIGE/BEACH-RELATED"/>
    <property type="match status" value="1"/>
</dbReference>
<feature type="compositionally biased region" description="Basic and acidic residues" evidence="3">
    <location>
        <begin position="907"/>
        <end position="918"/>
    </location>
</feature>
<dbReference type="Gene3D" id="2.30.29.30">
    <property type="entry name" value="Pleckstrin-homology domain (PH domain)/Phosphotyrosine-binding domain (PTB)"/>
    <property type="match status" value="1"/>
</dbReference>
<feature type="compositionally biased region" description="Polar residues" evidence="3">
    <location>
        <begin position="2386"/>
        <end position="2399"/>
    </location>
</feature>
<dbReference type="EMBL" id="JAANIC010005647">
    <property type="protein sequence ID" value="KAG5331035.1"/>
    <property type="molecule type" value="Genomic_DNA"/>
</dbReference>
<dbReference type="Proteomes" id="UP000669903">
    <property type="component" value="Unassembled WGS sequence"/>
</dbReference>
<keyword evidence="7" id="KW-1185">Reference proteome</keyword>
<dbReference type="SUPFAM" id="SSF50978">
    <property type="entry name" value="WD40 repeat-like"/>
    <property type="match status" value="1"/>
</dbReference>
<feature type="region of interest" description="Disordered" evidence="3">
    <location>
        <begin position="2023"/>
        <end position="2069"/>
    </location>
</feature>
<dbReference type="PANTHER" id="PTHR13743:SF86">
    <property type="entry name" value="LYSOSOMAL-TRAFFICKING REGULATOR"/>
    <property type="match status" value="1"/>
</dbReference>
<proteinExistence type="predicted"/>
<dbReference type="SMART" id="SM01026">
    <property type="entry name" value="Beach"/>
    <property type="match status" value="1"/>
</dbReference>
<dbReference type="InterPro" id="IPR000409">
    <property type="entry name" value="BEACH_dom"/>
</dbReference>
<evidence type="ECO:0000259" key="5">
    <source>
        <dbReference type="PROSITE" id="PS51783"/>
    </source>
</evidence>
<dbReference type="Pfam" id="PF02138">
    <property type="entry name" value="Beach"/>
    <property type="match status" value="1"/>
</dbReference>
<dbReference type="CDD" id="cd01201">
    <property type="entry name" value="PH_BEACH"/>
    <property type="match status" value="1"/>
</dbReference>
<name>A0A836FRQ4_9HYME</name>
<feature type="domain" description="BEACH" evidence="4">
    <location>
        <begin position="2850"/>
        <end position="3176"/>
    </location>
</feature>
<dbReference type="InterPro" id="IPR050865">
    <property type="entry name" value="BEACH_Domain"/>
</dbReference>
<dbReference type="CDD" id="cd06071">
    <property type="entry name" value="Beach"/>
    <property type="match status" value="1"/>
</dbReference>
<dbReference type="SUPFAM" id="SSF50729">
    <property type="entry name" value="PH domain-like"/>
    <property type="match status" value="1"/>
</dbReference>
<feature type="compositionally biased region" description="Basic residues" evidence="3">
    <location>
        <begin position="255"/>
        <end position="265"/>
    </location>
</feature>
<feature type="region of interest" description="Disordered" evidence="3">
    <location>
        <begin position="53"/>
        <end position="74"/>
    </location>
</feature>
<dbReference type="InterPro" id="IPR023362">
    <property type="entry name" value="PH-BEACH_dom"/>
</dbReference>
<feature type="non-terminal residue" evidence="6">
    <location>
        <position position="1"/>
    </location>
</feature>
<feature type="region of interest" description="Disordered" evidence="3">
    <location>
        <begin position="907"/>
        <end position="928"/>
    </location>
</feature>
<evidence type="ECO:0000313" key="7">
    <source>
        <dbReference type="Proteomes" id="UP000669903"/>
    </source>
</evidence>
<feature type="non-terminal residue" evidence="6">
    <location>
        <position position="3536"/>
    </location>
</feature>
<comment type="caution">
    <text evidence="6">The sequence shown here is derived from an EMBL/GenBank/DDBJ whole genome shotgun (WGS) entry which is preliminary data.</text>
</comment>
<dbReference type="SUPFAM" id="SSF48371">
    <property type="entry name" value="ARM repeat"/>
    <property type="match status" value="1"/>
</dbReference>
<dbReference type="InterPro" id="IPR011993">
    <property type="entry name" value="PH-like_dom_sf"/>
</dbReference>
<dbReference type="InterPro" id="IPR015943">
    <property type="entry name" value="WD40/YVTN_repeat-like_dom_sf"/>
</dbReference>
<dbReference type="SUPFAM" id="SSF81837">
    <property type="entry name" value="BEACH domain"/>
    <property type="match status" value="1"/>
</dbReference>
<dbReference type="PROSITE" id="PS50197">
    <property type="entry name" value="BEACH"/>
    <property type="match status" value="1"/>
</dbReference>
<sequence>MHLNTCWFTQRDVRNPGLSGDQVTWSKDARQRQHEDHLCAWLSLDEVASYEEDARLKTEEPEEEDEKEREGSGMSTVSINKLQILWDYFIHAEPQSYEKSSWLDIFLAELLAQIKESKDVKDVLSCCSVGVGGVSTLVACELLSDVHELCGNRNGSELIGLRKYLVQDRGWRYLAVLHLLGVRGLSCGRELVALLVALYQVAFQEEPDSGSNLTASQKSDSESAVIKSSIRNQYVRFHCNDDTVDTVNIVLHAKRKSTKSSNRRRFSNEGDTPSRRKFARRHIVGAAKIHQSISHKQKKSSSILEARRNTPEDETSSEFEPSTDGIDPSRSLTLKIRLNPMDFEYFTSIVRSDEEQKWQAKLYELPPRPVRKTPRDYIDERIRDVLDAKISNFEISLLIIQLLQGLRDYDTPAEQTPAVQVLKFALDTLWSLQFGIDGNRLNGTECATLKAAAARLMLTALERVLRADEPTTAVIHNGLLPMTLRLLENACSKPVNVLEPEEGSLLQEFIFATIYGIVTFLYCLLHQRSGNVDKLSDFLELFRLFVESQDGRLVERTVFAIVDLPSIDPVKSIVRAKKIIDIIGALTSGLKTVRRDLSHATQCHRTKHKSCINHVQSHHHSDVLGAPYSQPIVGIADKQVCCISSLFATLTSLLKESHLFASELQVRLIGIITAAGTCCCFPPKILVSSIIACLKKRDSSTYAPAMAFLERTLFRELGAYSLTDACDTCDKPANYSWDFLELYVDLLCPDDPKLCYVVMAHLLKITPCSRFDVREQLLFSVFYPTFLRAKAHYMTDKDNATARFLLQSCMSVISCLIVNLKMCEKFMEINGLHEILSLITDVSFTRSVYALLEVTVTVEIWKICKEPDNTESTEVSATKFLFETLDRETNGLFVSLQCLSKELRVGEKTDQQDEKDAPNMHSDNQEVELPTPKDLRTEIVEAVEDLNDTFLSQLSESDIHCEQLENKTDTIDVIAISNSLERFHFPIEETIELRTDGDTSNNKFSLHQASAAWRAAAGVALCSPKFRTELSIHPVSRKSLHLFKLLTVGIATDSIEDKSAHKLFEALITCCLISPLYDCDIVMELRKTLMNTGITLGRGIAVIVDAVLKISMLKPAQENSIQQQPRPRLPTMSLETLPDYGAEDSSTGEYVTADDGYEADIEVPGKNTNNSIPKKSSNLLGPVKESRGHANAHPALCSLAIDLLIHFSEQDLDLEKGSIITSGLRRITITCRESASSCAALAASGTIIKILNGFKNVFTNNDPRYRDLQHATLEVFTLLATQSISPTELVAYLSFFKVKKPPLLPLLEPLYHLVLTARPQPNFILSFPVPYNTKTSLKIQTEEYKNLEKAENLVNNFKKKHFAAGICSPWSVHATCLPIGPELAWSVWLHGCSASMWLRIERGLLVGGRATIHNTSPLLDSDSESLSDWGILSDDWSRDVIAGSVSTPTPTSVVHLISIGFESLVLETWLDLRSDKLILRLTRPDDKINRTISETSINGMLPSGCWHHLSLNIKDTVLNKRNAVVEVTLWVNGWKEINAQLPFDGLLIRKPGTTCILLGQVGSSSIGAWYLGNLMIFRCPVFTKERALHLTGLGPNYTNLADCILNTTKPDFAPLIASGALNGIREVKYEGGKFDLSRRKSYGGTYLRRAVETVVSESKIDWDAVMDATNSHLSELQDNLLLSYEAQNPNIVHLYPQAVANPAVVVRSIFLGQPGFKVVSVPEHRVSQQPPLSISPIMSTRLESQQYRGLVPATILVGGVPVFLYLFAKVVELNSTEEEQALALSIILHLVRSDSELLNQYRSDGGTSLILRVLESSRCHTGRHILKAILDAACDNSIIIKDIGSGNHSILQNCEAVIIDPALIKGALTAWRAWMKYDTLNLLLQALLLLLRDQHSHREFNASQLNRVGIVDTILTLCKEHFMYEMHEEESTILSSNTGIAIVELMRALMGAPPEFAHLVAITDYLVLIHQASETYVTHSRHNIYFMLPQLKEKDTNSKRNDNVISNDLIGIVENSKLNKALTNEQIQKSRSPKKKDRKNVLSSDNTSAGEDSGIAGSDGSNPLSNDKQSTYVDERRACQGLICEGLLLLLRDAVRVLPDCQVGLVLKHVLRAELLLVLANDPDPRVRTALIKVIQTYLQRASDEEVNKFIKHKYFMHLGNQIALYPGSESLIVALENLALRGPTLAAMPPLMAMIAKAAGSDSNVARPIISFITDIIAKVLEMENTITNLTYDHTNYLSLFQNTNALKVLLEQGLIESLAQALVAAVHKGTSTSLHRDIHVLFVAIATKLLELPGIHQMQAILDLHLILDYMELSEKLRYRANLTCTIVRDAQVALFDGELDVLMTKMSNPSGFRLRSTASYLASASYFTSVLTTSSEQSDHGSRSSSYANLHTNSSPVLREPSKGELNDRFRIIVTRAVEFIMAADASPSINELQLTRRLFSILLHGLCNPLEKKNHWSNTWSVKSALRKYTARIMVWLLEPHQNINTRIYAIRSLMEEPRVREILSCILEVHPQLEQKFTVFFWDLLQKRDEMPSADARVCAELKEALHVWNLAQGIEQANPEIWNDELAVLRRDVHPDQDICIDNYPAILRIGKRFDALAKQLIESAMTITRSVVEEQNRERKVLMEQLKHSRALEAQAVARWRDIAKRITHERAPWHFSESYPKNWELDPTEGPARVRIRLQRCHLNIDKRFLLPEYQDKLASSNIEMPLSYLFTSVREDSNTATLIERLHTSEKIRKMSQAKVVTPRAELAGEVLISETCVYFVPDNPDTPLHTDIALGGFDLAVAGGTVWRLEDIRELHRRRYQLQERAIEIFLITGRTYLLAFNSSKERDEFATELSACNLPRRIPGDDLGEALALWRSGALTNWEYITCLNKLAGRSYNDLMQYPVFPFVLADYVSEKIDLNNPKIYRNFKRPMAVQDKKNEQHYINNYNYLKQTLTEGLNLIALNQGPFHYGSHYSNSGTVLHFLVRLPPFTSMFLCYQGSYKNYSFIMTFIEKLIIFINLFLLLDNNFDIPDRTFHALATTWRLTSCDSTTDVKELIPEFFYLPEFLLNFEGFNFGVRQNGSKVGDVELPKWCGGDARLFILAHRAALESDIVREVLPYWIDLVFGFRQTGRPAIEAINVFHPATYYGFDVEQITDPLERQAWETMVRTYGQTPAQLFRASHPMIQNLGNITLSNQIPQVIEGINGIKWGNYVGAPGNEPILCWKLKHKTPLASLVPLATGDVFGLPNYTTLLLGYTKEKGSSMLSGMSVLGVALASWSSTDGIARLKCKKEQPPRPLIKSSGLDPITTLASTPDCGQLWIGHLSGRITVHAYTIGTAGKIEFSSTSATVLLAHNNRVTVISLSRTFSIACSGDGSSVIIIWDLNSLTYIRSIVCDQGYAIHLLCISETLGDVAATYDIPRSEDNATNNQSELTVHTINARAVGSILSRRGVTALCYSNAPEGISVNVIATGLDNGIIRLWNSWDLQLVREISNNVRDCGAIIAVAWSLDQHHLYAVTEDFTVLIWEGSKRLSNGTPKFVNLTSY</sequence>
<feature type="compositionally biased region" description="Polar residues" evidence="3">
    <location>
        <begin position="2041"/>
        <end position="2050"/>
    </location>
</feature>
<keyword evidence="1 2" id="KW-0853">WD repeat</keyword>
<evidence type="ECO:0000313" key="6">
    <source>
        <dbReference type="EMBL" id="KAG5331035.1"/>
    </source>
</evidence>
<evidence type="ECO:0000256" key="3">
    <source>
        <dbReference type="SAM" id="MobiDB-lite"/>
    </source>
</evidence>
<evidence type="ECO:0000256" key="2">
    <source>
        <dbReference type="PROSITE-ProRule" id="PRU00221"/>
    </source>
</evidence>
<dbReference type="PROSITE" id="PS50082">
    <property type="entry name" value="WD_REPEATS_2"/>
    <property type="match status" value="1"/>
</dbReference>
<dbReference type="Pfam" id="PF14844">
    <property type="entry name" value="PH_BEACH"/>
    <property type="match status" value="1"/>
</dbReference>
<dbReference type="InterPro" id="IPR001680">
    <property type="entry name" value="WD40_rpt"/>
</dbReference>
<evidence type="ECO:0000259" key="4">
    <source>
        <dbReference type="PROSITE" id="PS50197"/>
    </source>
</evidence>
<dbReference type="Gene3D" id="2.130.10.10">
    <property type="entry name" value="YVTN repeat-like/Quinoprotein amine dehydrogenase"/>
    <property type="match status" value="2"/>
</dbReference>
<organism evidence="6 7">
    <name type="scientific">Acromyrmex charruanus</name>
    <dbReference type="NCBI Taxonomy" id="2715315"/>
    <lineage>
        <taxon>Eukaryota</taxon>
        <taxon>Metazoa</taxon>
        <taxon>Ecdysozoa</taxon>
        <taxon>Arthropoda</taxon>
        <taxon>Hexapoda</taxon>
        <taxon>Insecta</taxon>
        <taxon>Pterygota</taxon>
        <taxon>Neoptera</taxon>
        <taxon>Endopterygota</taxon>
        <taxon>Hymenoptera</taxon>
        <taxon>Apocrita</taxon>
        <taxon>Aculeata</taxon>
        <taxon>Formicoidea</taxon>
        <taxon>Formicidae</taxon>
        <taxon>Myrmicinae</taxon>
        <taxon>Acromyrmex</taxon>
    </lineage>
</organism>
<dbReference type="InterPro" id="IPR036322">
    <property type="entry name" value="WD40_repeat_dom_sf"/>
</dbReference>
<feature type="region of interest" description="Disordered" evidence="3">
    <location>
        <begin position="2378"/>
        <end position="2405"/>
    </location>
</feature>
<dbReference type="PROSITE" id="PS51783">
    <property type="entry name" value="PH_BEACH"/>
    <property type="match status" value="1"/>
</dbReference>
<accession>A0A836FRQ4</accession>
<feature type="compositionally biased region" description="Polar residues" evidence="3">
    <location>
        <begin position="2059"/>
        <end position="2069"/>
    </location>
</feature>
<feature type="region of interest" description="Disordered" evidence="3">
    <location>
        <begin position="289"/>
        <end position="327"/>
    </location>
</feature>
<feature type="repeat" description="WD" evidence="2">
    <location>
        <begin position="3342"/>
        <end position="3383"/>
    </location>
</feature>
<dbReference type="InterPro" id="IPR036372">
    <property type="entry name" value="BEACH_dom_sf"/>
</dbReference>
<dbReference type="InterPro" id="IPR016024">
    <property type="entry name" value="ARM-type_fold"/>
</dbReference>
<protein>
    <submittedName>
        <fullName evidence="6">LYST regulator</fullName>
    </submittedName>
</protein>
<gene>
    <name evidence="6" type="primary">Lyst</name>
    <name evidence="6" type="ORF">G6Z76_0009759</name>
</gene>
<dbReference type="Gene3D" id="1.10.1540.10">
    <property type="entry name" value="BEACH domain"/>
    <property type="match status" value="1"/>
</dbReference>
<feature type="region of interest" description="Disordered" evidence="3">
    <location>
        <begin position="255"/>
        <end position="277"/>
    </location>
</feature>
<reference evidence="6" key="1">
    <citation type="submission" date="2020-03" db="EMBL/GenBank/DDBJ databases">
        <title>Relaxed selection underlies rapid genomic changes in the transitions from sociality to social parasitism in ants.</title>
        <authorList>
            <person name="Bi X."/>
        </authorList>
    </citation>
    <scope>NUCLEOTIDE SEQUENCE</scope>
    <source>
        <strain evidence="6">BGI-DK2014a</strain>
        <tissue evidence="6">Whole body</tissue>
    </source>
</reference>
<evidence type="ECO:0000256" key="1">
    <source>
        <dbReference type="ARBA" id="ARBA00022574"/>
    </source>
</evidence>